<dbReference type="Proteomes" id="UP000027920">
    <property type="component" value="Unassembled WGS sequence"/>
</dbReference>
<keyword evidence="3" id="KW-1185">Reference proteome</keyword>
<dbReference type="PROSITE" id="PS50181">
    <property type="entry name" value="FBOX"/>
    <property type="match status" value="1"/>
</dbReference>
<proteinExistence type="predicted"/>
<dbReference type="OrthoDB" id="4108861at2759"/>
<name>A0A072PG72_9EURO</name>
<dbReference type="HOGENOM" id="CLU_073631_0_0_1"/>
<evidence type="ECO:0000259" key="1">
    <source>
        <dbReference type="PROSITE" id="PS50181"/>
    </source>
</evidence>
<dbReference type="EMBL" id="AMGV01000003">
    <property type="protein sequence ID" value="KEF59144.1"/>
    <property type="molecule type" value="Genomic_DNA"/>
</dbReference>
<dbReference type="VEuPathDB" id="FungiDB:A1O9_03988"/>
<feature type="domain" description="F-box" evidence="1">
    <location>
        <begin position="1"/>
        <end position="50"/>
    </location>
</feature>
<dbReference type="InterPro" id="IPR001810">
    <property type="entry name" value="F-box_dom"/>
</dbReference>
<feature type="non-terminal residue" evidence="2">
    <location>
        <position position="295"/>
    </location>
</feature>
<organism evidence="2 3">
    <name type="scientific">Exophiala aquamarina CBS 119918</name>
    <dbReference type="NCBI Taxonomy" id="1182545"/>
    <lineage>
        <taxon>Eukaryota</taxon>
        <taxon>Fungi</taxon>
        <taxon>Dikarya</taxon>
        <taxon>Ascomycota</taxon>
        <taxon>Pezizomycotina</taxon>
        <taxon>Eurotiomycetes</taxon>
        <taxon>Chaetothyriomycetidae</taxon>
        <taxon>Chaetothyriales</taxon>
        <taxon>Herpotrichiellaceae</taxon>
        <taxon>Exophiala</taxon>
    </lineage>
</organism>
<evidence type="ECO:0000313" key="3">
    <source>
        <dbReference type="Proteomes" id="UP000027920"/>
    </source>
</evidence>
<protein>
    <recommendedName>
        <fullName evidence="1">F-box domain-containing protein</fullName>
    </recommendedName>
</protein>
<evidence type="ECO:0000313" key="2">
    <source>
        <dbReference type="EMBL" id="KEF59144.1"/>
    </source>
</evidence>
<dbReference type="GeneID" id="25278921"/>
<gene>
    <name evidence="2" type="ORF">A1O9_03988</name>
</gene>
<reference evidence="2 3" key="1">
    <citation type="submission" date="2013-03" db="EMBL/GenBank/DDBJ databases">
        <title>The Genome Sequence of Exophiala aquamarina CBS 119918.</title>
        <authorList>
            <consortium name="The Broad Institute Genomics Platform"/>
            <person name="Cuomo C."/>
            <person name="de Hoog S."/>
            <person name="Gorbushina A."/>
            <person name="Walker B."/>
            <person name="Young S.K."/>
            <person name="Zeng Q."/>
            <person name="Gargeya S."/>
            <person name="Fitzgerald M."/>
            <person name="Haas B."/>
            <person name="Abouelleil A."/>
            <person name="Allen A.W."/>
            <person name="Alvarado L."/>
            <person name="Arachchi H.M."/>
            <person name="Berlin A.M."/>
            <person name="Chapman S.B."/>
            <person name="Gainer-Dewar J."/>
            <person name="Goldberg J."/>
            <person name="Griggs A."/>
            <person name="Gujja S."/>
            <person name="Hansen M."/>
            <person name="Howarth C."/>
            <person name="Imamovic A."/>
            <person name="Ireland A."/>
            <person name="Larimer J."/>
            <person name="McCowan C."/>
            <person name="Murphy C."/>
            <person name="Pearson M."/>
            <person name="Poon T.W."/>
            <person name="Priest M."/>
            <person name="Roberts A."/>
            <person name="Saif S."/>
            <person name="Shea T."/>
            <person name="Sisk P."/>
            <person name="Sykes S."/>
            <person name="Wortman J."/>
            <person name="Nusbaum C."/>
            <person name="Birren B."/>
        </authorList>
    </citation>
    <scope>NUCLEOTIDE SEQUENCE [LARGE SCALE GENOMIC DNA]</scope>
    <source>
        <strain evidence="2 3">CBS 119918</strain>
    </source>
</reference>
<sequence length="295" mass="33217">MATLLDLPTEILVQITQHASFNGDLPRFRQVNSRLNDISKRQSQRFLEDLCKRYDLSARVVDLYFTRRLGTASMESSEPRLVDVIALDHFLRGVEIVAADVDKALQSRQAAHGARPYRISRESFLLFAVLSQLLSLSKTVLSMTGTVLAPCHSGETFAPKVPSDEFARFLQSELALLDLESIIVAINVCATRLWSTIFLFRPTDMMVTSFGSLSGYSFNTHQAILAEHTIWKGPKWVSQTLERCNESTGDPSHHKETQDPLINRGIWNGSHENGALLAANGMVRMLWKERQDKIE</sequence>
<dbReference type="AlphaFoldDB" id="A0A072PG72"/>
<accession>A0A072PG72</accession>
<dbReference type="RefSeq" id="XP_013261734.1">
    <property type="nucleotide sequence ID" value="XM_013406280.1"/>
</dbReference>
<comment type="caution">
    <text evidence="2">The sequence shown here is derived from an EMBL/GenBank/DDBJ whole genome shotgun (WGS) entry which is preliminary data.</text>
</comment>